<reference evidence="1" key="1">
    <citation type="submission" date="2019-05" db="EMBL/GenBank/DDBJ databases">
        <title>Revised genome assembly of Burkholderiaceae (previously Ralstonia) sp. PBA.</title>
        <authorList>
            <person name="Gan H.M."/>
        </authorList>
    </citation>
    <scope>NUCLEOTIDE SEQUENCE</scope>
    <source>
        <strain evidence="1">PBA</strain>
    </source>
</reference>
<sequence length="327" mass="35162">MSAGAIAVRQIAVALQLAATAGTAAALWHWLGWPLPLAASIAILAYVFLFALSVGLAFLITLHGLGVPPLARPRLPLHFPQPAPLSAAAAGRCWWRECVAVWRMFNFVQPFRSGRAWPSAAAPHAALPPLLLIHGYGCNHAVWQDLQPKLAHAGYRCEWLDLHPLLGDIDDYGRQIADHAARVHARYGQAPILLCHSMGGLAGRAALRVGRHADGGTRVAHLVTLGTPHQGTALARHGQGCNARQMRCGSHWLAQLAREETPDERARITSIFSWHDSIVGPPGTGWLDGAQHLALSGLGHVSLLTENLAHETVLSALARLHAPQHVM</sequence>
<proteinExistence type="predicted"/>
<name>A0ACD3SPS6_9BURK</name>
<organism evidence="1 2">
    <name type="scientific">Imbroritus primus</name>
    <dbReference type="NCBI Taxonomy" id="3058603"/>
    <lineage>
        <taxon>Bacteria</taxon>
        <taxon>Pseudomonadati</taxon>
        <taxon>Pseudomonadota</taxon>
        <taxon>Betaproteobacteria</taxon>
        <taxon>Burkholderiales</taxon>
        <taxon>Burkholderiaceae</taxon>
        <taxon>Imbroritus</taxon>
    </lineage>
</organism>
<protein>
    <submittedName>
        <fullName evidence="1">Alpha/beta hydrolase</fullName>
    </submittedName>
</protein>
<keyword evidence="1" id="KW-0378">Hydrolase</keyword>
<dbReference type="Proteomes" id="UP000004277">
    <property type="component" value="Unassembled WGS sequence"/>
</dbReference>
<evidence type="ECO:0000313" key="1">
    <source>
        <dbReference type="EMBL" id="TMS58183.1"/>
    </source>
</evidence>
<evidence type="ECO:0000313" key="2">
    <source>
        <dbReference type="Proteomes" id="UP000004277"/>
    </source>
</evidence>
<keyword evidence="2" id="KW-1185">Reference proteome</keyword>
<accession>A0ACD3SPS6</accession>
<comment type="caution">
    <text evidence="1">The sequence shown here is derived from an EMBL/GenBank/DDBJ whole genome shotgun (WGS) entry which is preliminary data.</text>
</comment>
<gene>
    <name evidence="1" type="ORF">MW7_005345</name>
</gene>
<dbReference type="EMBL" id="AKCV02000015">
    <property type="protein sequence ID" value="TMS58183.1"/>
    <property type="molecule type" value="Genomic_DNA"/>
</dbReference>